<sequence>MAVQAQLYPEILGLPVSGFQDCWVVSPVSAFEPDFDFCFQDPQHALFPQQNMGIHRSNRGHNASCSSSLTRDSFLSMALSQSLDAQLHMQKQELDSILQLQNERLRCALERQTKQQLAILLNNMEPKAFSLMKQKEEELARATTKTMELEACLRKTEMETESWKRLARANEAMVMDLSKTLEQVRERLVLVNDTTEDAESCFSCHKEQESKEEEESIRMACKNCNSRSSCMLFLPCRHLCSCKNCETFLGSCPVCKSVKEASMEVFWV</sequence>
<evidence type="ECO:0000313" key="6">
    <source>
        <dbReference type="EMBL" id="GKU90135.1"/>
    </source>
</evidence>
<evidence type="ECO:0000256" key="1">
    <source>
        <dbReference type="ARBA" id="ARBA00022723"/>
    </source>
</evidence>
<keyword evidence="1" id="KW-0479">Metal-binding</keyword>
<protein>
    <recommendedName>
        <fullName evidence="5">RING-type domain-containing protein</fullName>
    </recommendedName>
</protein>
<comment type="caution">
    <text evidence="6">The sequence shown here is derived from an EMBL/GenBank/DDBJ whole genome shotgun (WGS) entry which is preliminary data.</text>
</comment>
<dbReference type="PANTHER" id="PTHR42647:SF22">
    <property type="entry name" value="BOI-RELATED E3 UBIQUITIN-PROTEIN LIGASE 2-RELATED"/>
    <property type="match status" value="1"/>
</dbReference>
<dbReference type="Proteomes" id="UP001054252">
    <property type="component" value="Unassembled WGS sequence"/>
</dbReference>
<dbReference type="PROSITE" id="PS50089">
    <property type="entry name" value="ZF_RING_2"/>
    <property type="match status" value="1"/>
</dbReference>
<evidence type="ECO:0000256" key="3">
    <source>
        <dbReference type="ARBA" id="ARBA00022833"/>
    </source>
</evidence>
<dbReference type="PANTHER" id="PTHR42647">
    <property type="entry name" value="SBP (S-RIBONUCLEASE BINDING PROTEIN) FAMILY PROTEIN"/>
    <property type="match status" value="1"/>
</dbReference>
<evidence type="ECO:0000256" key="2">
    <source>
        <dbReference type="ARBA" id="ARBA00022771"/>
    </source>
</evidence>
<dbReference type="InterPro" id="IPR013083">
    <property type="entry name" value="Znf_RING/FYVE/PHD"/>
</dbReference>
<keyword evidence="7" id="KW-1185">Reference proteome</keyword>
<proteinExistence type="predicted"/>
<dbReference type="GO" id="GO:0008270">
    <property type="term" value="F:zinc ion binding"/>
    <property type="evidence" value="ECO:0007669"/>
    <property type="project" value="UniProtKB-KW"/>
</dbReference>
<accession>A0AAV5HTL8</accession>
<dbReference type="EMBL" id="BPVZ01000004">
    <property type="protein sequence ID" value="GKU90135.1"/>
    <property type="molecule type" value="Genomic_DNA"/>
</dbReference>
<dbReference type="GO" id="GO:0004842">
    <property type="term" value="F:ubiquitin-protein transferase activity"/>
    <property type="evidence" value="ECO:0007669"/>
    <property type="project" value="TreeGrafter"/>
</dbReference>
<keyword evidence="3" id="KW-0862">Zinc</keyword>
<feature type="domain" description="RING-type" evidence="5">
    <location>
        <begin position="221"/>
        <end position="256"/>
    </location>
</feature>
<evidence type="ECO:0000259" key="5">
    <source>
        <dbReference type="PROSITE" id="PS50089"/>
    </source>
</evidence>
<evidence type="ECO:0000313" key="7">
    <source>
        <dbReference type="Proteomes" id="UP001054252"/>
    </source>
</evidence>
<dbReference type="Pfam" id="PF13920">
    <property type="entry name" value="zf-C3HC4_3"/>
    <property type="match status" value="1"/>
</dbReference>
<keyword evidence="2 4" id="KW-0863">Zinc-finger</keyword>
<organism evidence="6 7">
    <name type="scientific">Rubroshorea leprosula</name>
    <dbReference type="NCBI Taxonomy" id="152421"/>
    <lineage>
        <taxon>Eukaryota</taxon>
        <taxon>Viridiplantae</taxon>
        <taxon>Streptophyta</taxon>
        <taxon>Embryophyta</taxon>
        <taxon>Tracheophyta</taxon>
        <taxon>Spermatophyta</taxon>
        <taxon>Magnoliopsida</taxon>
        <taxon>eudicotyledons</taxon>
        <taxon>Gunneridae</taxon>
        <taxon>Pentapetalae</taxon>
        <taxon>rosids</taxon>
        <taxon>malvids</taxon>
        <taxon>Malvales</taxon>
        <taxon>Dipterocarpaceae</taxon>
        <taxon>Rubroshorea</taxon>
    </lineage>
</organism>
<name>A0AAV5HTL8_9ROSI</name>
<dbReference type="Gene3D" id="3.30.40.10">
    <property type="entry name" value="Zinc/RING finger domain, C3HC4 (zinc finger)"/>
    <property type="match status" value="1"/>
</dbReference>
<gene>
    <name evidence="6" type="ORF">SLEP1_g4175</name>
</gene>
<reference evidence="6 7" key="1">
    <citation type="journal article" date="2021" name="Commun. Biol.">
        <title>The genome of Shorea leprosula (Dipterocarpaceae) highlights the ecological relevance of drought in aseasonal tropical rainforests.</title>
        <authorList>
            <person name="Ng K.K.S."/>
            <person name="Kobayashi M.J."/>
            <person name="Fawcett J.A."/>
            <person name="Hatakeyama M."/>
            <person name="Paape T."/>
            <person name="Ng C.H."/>
            <person name="Ang C.C."/>
            <person name="Tnah L.H."/>
            <person name="Lee C.T."/>
            <person name="Nishiyama T."/>
            <person name="Sese J."/>
            <person name="O'Brien M.J."/>
            <person name="Copetti D."/>
            <person name="Mohd Noor M.I."/>
            <person name="Ong R.C."/>
            <person name="Putra M."/>
            <person name="Sireger I.Z."/>
            <person name="Indrioko S."/>
            <person name="Kosugi Y."/>
            <person name="Izuno A."/>
            <person name="Isagi Y."/>
            <person name="Lee S.L."/>
            <person name="Shimizu K.K."/>
        </authorList>
    </citation>
    <scope>NUCLEOTIDE SEQUENCE [LARGE SCALE GENOMIC DNA]</scope>
    <source>
        <strain evidence="6">214</strain>
    </source>
</reference>
<evidence type="ECO:0000256" key="4">
    <source>
        <dbReference type="PROSITE-ProRule" id="PRU00175"/>
    </source>
</evidence>
<dbReference type="InterPro" id="IPR001841">
    <property type="entry name" value="Znf_RING"/>
</dbReference>
<dbReference type="AlphaFoldDB" id="A0AAV5HTL8"/>
<dbReference type="FunFam" id="3.30.40.10:FF:000239">
    <property type="entry name" value="probable BOI-related E3 ubiquitin-protein ligase 2"/>
    <property type="match status" value="1"/>
</dbReference>